<evidence type="ECO:0000256" key="7">
    <source>
        <dbReference type="ARBA" id="ARBA00022763"/>
    </source>
</evidence>
<evidence type="ECO:0000256" key="6">
    <source>
        <dbReference type="ARBA" id="ARBA00022759"/>
    </source>
</evidence>
<keyword evidence="15" id="KW-1185">Reference proteome</keyword>
<dbReference type="GO" id="GO:0006281">
    <property type="term" value="P:DNA repair"/>
    <property type="evidence" value="ECO:0007669"/>
    <property type="project" value="UniProtKB-KW"/>
</dbReference>
<evidence type="ECO:0000256" key="13">
    <source>
        <dbReference type="ARBA" id="ARBA00029523"/>
    </source>
</evidence>
<keyword evidence="8" id="KW-0378">Hydrolase</keyword>
<proteinExistence type="inferred from homology"/>
<evidence type="ECO:0000256" key="2">
    <source>
        <dbReference type="ARBA" id="ARBA00004496"/>
    </source>
</evidence>
<dbReference type="GO" id="GO:0005737">
    <property type="term" value="C:cytoplasm"/>
    <property type="evidence" value="ECO:0007669"/>
    <property type="project" value="UniProtKB-SubCell"/>
</dbReference>
<accession>A0A1I1ETE0</accession>
<dbReference type="GO" id="GO:0046872">
    <property type="term" value="F:metal ion binding"/>
    <property type="evidence" value="ECO:0007669"/>
    <property type="project" value="UniProtKB-KW"/>
</dbReference>
<dbReference type="GO" id="GO:0006310">
    <property type="term" value="P:DNA recombination"/>
    <property type="evidence" value="ECO:0007669"/>
    <property type="project" value="UniProtKB-KW"/>
</dbReference>
<dbReference type="STRING" id="753702.SAMN04488102_101347"/>
<evidence type="ECO:0000256" key="1">
    <source>
        <dbReference type="ARBA" id="ARBA00001946"/>
    </source>
</evidence>
<comment type="similarity">
    <text evidence="12">Belongs to the RecU family.</text>
</comment>
<keyword evidence="3" id="KW-0963">Cytoplasm</keyword>
<name>A0A1I1ETE0_9LACT</name>
<dbReference type="GO" id="GO:0004519">
    <property type="term" value="F:endonuclease activity"/>
    <property type="evidence" value="ECO:0007669"/>
    <property type="project" value="UniProtKB-KW"/>
</dbReference>
<dbReference type="EMBL" id="FOLT01000001">
    <property type="protein sequence ID" value="SFB90395.1"/>
    <property type="molecule type" value="Genomic_DNA"/>
</dbReference>
<protein>
    <recommendedName>
        <fullName evidence="13">Holliday junction resolvase RecU</fullName>
    </recommendedName>
</protein>
<evidence type="ECO:0000256" key="3">
    <source>
        <dbReference type="ARBA" id="ARBA00022490"/>
    </source>
</evidence>
<keyword evidence="10" id="KW-0233">DNA recombination</keyword>
<keyword evidence="11" id="KW-0234">DNA repair</keyword>
<keyword evidence="5" id="KW-0479">Metal-binding</keyword>
<evidence type="ECO:0000256" key="4">
    <source>
        <dbReference type="ARBA" id="ARBA00022722"/>
    </source>
</evidence>
<evidence type="ECO:0000313" key="14">
    <source>
        <dbReference type="EMBL" id="SFB90395.1"/>
    </source>
</evidence>
<dbReference type="Pfam" id="PF03838">
    <property type="entry name" value="RecU"/>
    <property type="match status" value="1"/>
</dbReference>
<evidence type="ECO:0000256" key="12">
    <source>
        <dbReference type="ARBA" id="ARBA00023447"/>
    </source>
</evidence>
<keyword evidence="7" id="KW-0227">DNA damage</keyword>
<dbReference type="GO" id="GO:0016787">
    <property type="term" value="F:hydrolase activity"/>
    <property type="evidence" value="ECO:0007669"/>
    <property type="project" value="UniProtKB-KW"/>
</dbReference>
<evidence type="ECO:0000256" key="10">
    <source>
        <dbReference type="ARBA" id="ARBA00023172"/>
    </source>
</evidence>
<keyword evidence="6" id="KW-0255">Endonuclease</keyword>
<comment type="cofactor">
    <cofactor evidence="1">
        <name>Mg(2+)</name>
        <dbReference type="ChEBI" id="CHEBI:18420"/>
    </cofactor>
</comment>
<evidence type="ECO:0000256" key="5">
    <source>
        <dbReference type="ARBA" id="ARBA00022723"/>
    </source>
</evidence>
<evidence type="ECO:0000256" key="8">
    <source>
        <dbReference type="ARBA" id="ARBA00022801"/>
    </source>
</evidence>
<dbReference type="InterPro" id="IPR011335">
    <property type="entry name" value="Restrct_endonuc-II-like"/>
</dbReference>
<dbReference type="AlphaFoldDB" id="A0A1I1ETE0"/>
<comment type="subcellular location">
    <subcellularLocation>
        <location evidence="2">Cytoplasm</location>
    </subcellularLocation>
</comment>
<keyword evidence="4" id="KW-0540">Nuclease</keyword>
<evidence type="ECO:0000256" key="9">
    <source>
        <dbReference type="ARBA" id="ARBA00022842"/>
    </source>
</evidence>
<reference evidence="15" key="1">
    <citation type="submission" date="2016-10" db="EMBL/GenBank/DDBJ databases">
        <authorList>
            <person name="Varghese N."/>
            <person name="Submissions S."/>
        </authorList>
    </citation>
    <scope>NUCLEOTIDE SEQUENCE [LARGE SCALE GENOMIC DNA]</scope>
    <source>
        <strain evidence="15">DSM 23664</strain>
    </source>
</reference>
<dbReference type="RefSeq" id="WP_091528143.1">
    <property type="nucleotide sequence ID" value="NZ_FOLT01000001.1"/>
</dbReference>
<evidence type="ECO:0000256" key="11">
    <source>
        <dbReference type="ARBA" id="ARBA00023204"/>
    </source>
</evidence>
<sequence>MMTKRSYSALKAKRNGERFEHLIDVTCAHYSLRGLAHIQKTPEPLKPIKAMNRSKGLYQAVFTKKAQPDYTGTLQNGQSIVFEAKHTESTNIAFDRINAAQERDLKLHDHLGARALVVVSFAMKKFYAVPWPSWVYLKENSGKKSVNQTDLVDYEISTDKGLLNLLGGIV</sequence>
<dbReference type="InterPro" id="IPR004612">
    <property type="entry name" value="Resolv_RecU"/>
</dbReference>
<dbReference type="Gene3D" id="3.40.1350.10">
    <property type="match status" value="1"/>
</dbReference>
<keyword evidence="9" id="KW-0460">Magnesium</keyword>
<dbReference type="SUPFAM" id="SSF52980">
    <property type="entry name" value="Restriction endonuclease-like"/>
    <property type="match status" value="1"/>
</dbReference>
<dbReference type="InterPro" id="IPR011856">
    <property type="entry name" value="tRNA_endonuc-like_dom_sf"/>
</dbReference>
<gene>
    <name evidence="14" type="ORF">SAMN04488102_101347</name>
</gene>
<dbReference type="Proteomes" id="UP000199612">
    <property type="component" value="Unassembled WGS sequence"/>
</dbReference>
<dbReference type="GO" id="GO:0003676">
    <property type="term" value="F:nucleic acid binding"/>
    <property type="evidence" value="ECO:0007669"/>
    <property type="project" value="InterPro"/>
</dbReference>
<organism evidence="14 15">
    <name type="scientific">Alkalibacterium subtropicum</name>
    <dbReference type="NCBI Taxonomy" id="753702"/>
    <lineage>
        <taxon>Bacteria</taxon>
        <taxon>Bacillati</taxon>
        <taxon>Bacillota</taxon>
        <taxon>Bacilli</taxon>
        <taxon>Lactobacillales</taxon>
        <taxon>Carnobacteriaceae</taxon>
        <taxon>Alkalibacterium</taxon>
    </lineage>
</organism>
<evidence type="ECO:0000313" key="15">
    <source>
        <dbReference type="Proteomes" id="UP000199612"/>
    </source>
</evidence>
<dbReference type="OrthoDB" id="9798755at2"/>